<reference evidence="1 2" key="1">
    <citation type="submission" date="2009-01" db="EMBL/GenBank/DDBJ databases">
        <authorList>
            <person name="Fulton L."/>
            <person name="Clifton S."/>
            <person name="Chinwalla A.T."/>
            <person name="Mitreva M."/>
            <person name="Sodergren E."/>
            <person name="Weinstock G."/>
            <person name="Clifton S."/>
            <person name="Dooling D.J."/>
            <person name="Fulton B."/>
            <person name="Minx P."/>
            <person name="Pepin K.H."/>
            <person name="Johnson M."/>
            <person name="Bhonagiri V."/>
            <person name="Nash W.E."/>
            <person name="Mardis E.R."/>
            <person name="Wilson R.K."/>
        </authorList>
    </citation>
    <scope>NUCLEOTIDE SEQUENCE [LARGE SCALE GENOMIC DNA]</scope>
    <source>
        <strain evidence="1 2">ATCC 23834</strain>
    </source>
</reference>
<sequence length="47" mass="5472">MASQKLSFRQKLHFNFVEAALSGSLKILYNPLLFSKPRFATLPRYQN</sequence>
<name>C0DV14_EIKCO</name>
<organism evidence="1 2">
    <name type="scientific">Eikenella corrodens ATCC 23834</name>
    <dbReference type="NCBI Taxonomy" id="546274"/>
    <lineage>
        <taxon>Bacteria</taxon>
        <taxon>Pseudomonadati</taxon>
        <taxon>Pseudomonadota</taxon>
        <taxon>Betaproteobacteria</taxon>
        <taxon>Neisseriales</taxon>
        <taxon>Neisseriaceae</taxon>
        <taxon>Eikenella</taxon>
    </lineage>
</organism>
<accession>C0DV14</accession>
<comment type="caution">
    <text evidence="1">The sequence shown here is derived from an EMBL/GenBank/DDBJ whole genome shotgun (WGS) entry which is preliminary data.</text>
</comment>
<dbReference type="AlphaFoldDB" id="C0DV14"/>
<protein>
    <submittedName>
        <fullName evidence="1">Uncharacterized protein</fullName>
    </submittedName>
</protein>
<proteinExistence type="predicted"/>
<evidence type="ECO:0000313" key="1">
    <source>
        <dbReference type="EMBL" id="EEG24122.1"/>
    </source>
</evidence>
<dbReference type="EMBL" id="ACEA01000019">
    <property type="protein sequence ID" value="EEG24122.1"/>
    <property type="molecule type" value="Genomic_DNA"/>
</dbReference>
<evidence type="ECO:0000313" key="2">
    <source>
        <dbReference type="Proteomes" id="UP000005837"/>
    </source>
</evidence>
<gene>
    <name evidence="1" type="ORF">EIKCOROL_01203</name>
</gene>
<dbReference type="HOGENOM" id="CLU_3167528_0_0_4"/>
<dbReference type="Proteomes" id="UP000005837">
    <property type="component" value="Unassembled WGS sequence"/>
</dbReference>